<feature type="non-terminal residue" evidence="1">
    <location>
        <position position="93"/>
    </location>
</feature>
<proteinExistence type="predicted"/>
<dbReference type="EMBL" id="HACA01031937">
    <property type="protein sequence ID" value="CDW49298.1"/>
    <property type="molecule type" value="Transcribed_RNA"/>
</dbReference>
<dbReference type="AlphaFoldDB" id="A0A0K2VFK7"/>
<evidence type="ECO:0000313" key="1">
    <source>
        <dbReference type="EMBL" id="CDW49298.1"/>
    </source>
</evidence>
<organism evidence="1">
    <name type="scientific">Lepeophtheirus salmonis</name>
    <name type="common">Salmon louse</name>
    <name type="synonym">Caligus salmonis</name>
    <dbReference type="NCBI Taxonomy" id="72036"/>
    <lineage>
        <taxon>Eukaryota</taxon>
        <taxon>Metazoa</taxon>
        <taxon>Ecdysozoa</taxon>
        <taxon>Arthropoda</taxon>
        <taxon>Crustacea</taxon>
        <taxon>Multicrustacea</taxon>
        <taxon>Hexanauplia</taxon>
        <taxon>Copepoda</taxon>
        <taxon>Siphonostomatoida</taxon>
        <taxon>Caligidae</taxon>
        <taxon>Lepeophtheirus</taxon>
    </lineage>
</organism>
<sequence>VIREYLNNLNEWSLKINDDFIYEELSIINHNLNPITKAITVLEGRLPLVVRLTIVGDLRVDIKLEQFKTKFNIFLDENPAYNDLQDLANSEET</sequence>
<reference evidence="1" key="1">
    <citation type="submission" date="2014-05" db="EMBL/GenBank/DDBJ databases">
        <authorList>
            <person name="Chronopoulou M."/>
        </authorList>
    </citation>
    <scope>NUCLEOTIDE SEQUENCE</scope>
    <source>
        <tissue evidence="1">Whole organism</tissue>
    </source>
</reference>
<name>A0A0K2VFK7_LEPSM</name>
<accession>A0A0K2VFK7</accession>
<feature type="non-terminal residue" evidence="1">
    <location>
        <position position="1"/>
    </location>
</feature>
<protein>
    <submittedName>
        <fullName evidence="1">Uncharacterized protein</fullName>
    </submittedName>
</protein>